<proteinExistence type="predicted"/>
<gene>
    <name evidence="2" type="ORF">F8O02_02985</name>
</gene>
<dbReference type="EMBL" id="WBKA01000002">
    <property type="protein sequence ID" value="KAB1632842.1"/>
    <property type="molecule type" value="Genomic_DNA"/>
</dbReference>
<dbReference type="RefSeq" id="WP_158035764.1">
    <property type="nucleotide sequence ID" value="NZ_BAAAZV010000003.1"/>
</dbReference>
<accession>A0A7C8FTB8</accession>
<protein>
    <submittedName>
        <fullName evidence="2">Uncharacterized protein</fullName>
    </submittedName>
</protein>
<comment type="caution">
    <text evidence="2">The sequence shown here is derived from an EMBL/GenBank/DDBJ whole genome shotgun (WGS) entry which is preliminary data.</text>
</comment>
<feature type="compositionally biased region" description="Acidic residues" evidence="1">
    <location>
        <begin position="341"/>
        <end position="355"/>
    </location>
</feature>
<evidence type="ECO:0000256" key="1">
    <source>
        <dbReference type="SAM" id="MobiDB-lite"/>
    </source>
</evidence>
<reference evidence="2 3" key="1">
    <citation type="submission" date="2019-09" db="EMBL/GenBank/DDBJ databases">
        <title>Phylogeny of genus Pseudoclavibacter and closely related genus.</title>
        <authorList>
            <person name="Li Y."/>
        </authorList>
    </citation>
    <scope>NUCLEOTIDE SEQUENCE [LARGE SCALE GENOMIC DNA]</scope>
    <source>
        <strain evidence="2 3">JCM 16921</strain>
    </source>
</reference>
<keyword evidence="3" id="KW-1185">Reference proteome</keyword>
<evidence type="ECO:0000313" key="3">
    <source>
        <dbReference type="Proteomes" id="UP000481339"/>
    </source>
</evidence>
<evidence type="ECO:0000313" key="2">
    <source>
        <dbReference type="EMBL" id="KAB1632842.1"/>
    </source>
</evidence>
<sequence>MRSPVTHPTTPVTGRPEPGRAHHGGRLLTGLGAIALVGGLLAGCSSGERPQTVATGDVSDAVAAADFSLDRTTITADPDASPDAAQLTIGTRGDGRWVDVDGDAAVLGVSMFSLATGQSLGQATELPAVTASFLRDLNSPVYTAVADAMGGLRVGDVFTLVVPDVPGGTGASSSDSTDSSSTTGTVVVIGRVDDAFPARSHGTEQAPVAGFPQVVRDTTGRPGLVLPTDYDSDDAPESAVLVRGDGDVTPAVGDTVYLQMTFFDTKATKRSAKVVQSTWETGQLTSIDLTDDAGDDILSVIGRAITAAPIGSQIIVHVPEDYQTQMGDLIVLDTLGVAPADDTDQGDDTQSDDQNDGTADPDGSVQQDGDTGAGE</sequence>
<feature type="region of interest" description="Disordered" evidence="1">
    <location>
        <begin position="338"/>
        <end position="375"/>
    </location>
</feature>
<name>A0A7C8FTB8_9MICO</name>
<dbReference type="AlphaFoldDB" id="A0A7C8FTB8"/>
<dbReference type="Proteomes" id="UP000481339">
    <property type="component" value="Unassembled WGS sequence"/>
</dbReference>
<feature type="compositionally biased region" description="Polar residues" evidence="1">
    <location>
        <begin position="1"/>
        <end position="12"/>
    </location>
</feature>
<organism evidence="2 3">
    <name type="scientific">Pseudoclavibacter caeni</name>
    <dbReference type="NCBI Taxonomy" id="908846"/>
    <lineage>
        <taxon>Bacteria</taxon>
        <taxon>Bacillati</taxon>
        <taxon>Actinomycetota</taxon>
        <taxon>Actinomycetes</taxon>
        <taxon>Micrococcales</taxon>
        <taxon>Microbacteriaceae</taxon>
        <taxon>Pseudoclavibacter</taxon>
    </lineage>
</organism>
<feature type="region of interest" description="Disordered" evidence="1">
    <location>
        <begin position="1"/>
        <end position="24"/>
    </location>
</feature>
<dbReference type="OrthoDB" id="25996at2"/>